<dbReference type="InterPro" id="IPR007867">
    <property type="entry name" value="GMC_OxRtase_C"/>
</dbReference>
<protein>
    <recommendedName>
        <fullName evidence="17">Cholesterol oxidase</fullName>
        <ecNumber evidence="16">1.1.3.6</ecNumber>
        <ecNumber evidence="14">5.3.3.1</ecNumber>
    </recommendedName>
    <alternativeName>
        <fullName evidence="18">Cholesterol isomerase</fullName>
    </alternativeName>
</protein>
<keyword evidence="11" id="KW-1207">Sterol metabolism</keyword>
<feature type="domain" description="4Fe-4S ferredoxin-type" evidence="19">
    <location>
        <begin position="185"/>
        <end position="214"/>
    </location>
</feature>
<dbReference type="GO" id="GO:0051536">
    <property type="term" value="F:iron-sulfur cluster binding"/>
    <property type="evidence" value="ECO:0007669"/>
    <property type="project" value="UniProtKB-KW"/>
</dbReference>
<evidence type="ECO:0000256" key="1">
    <source>
        <dbReference type="ARBA" id="ARBA00001974"/>
    </source>
</evidence>
<dbReference type="EC" id="1.1.3.6" evidence="16"/>
<keyword evidence="21" id="KW-1185">Reference proteome</keyword>
<organism evidence="20 21">
    <name type="scientific">Alloalcanivorax xenomutans</name>
    <dbReference type="NCBI Taxonomy" id="1094342"/>
    <lineage>
        <taxon>Bacteria</taxon>
        <taxon>Pseudomonadati</taxon>
        <taxon>Pseudomonadota</taxon>
        <taxon>Gammaproteobacteria</taxon>
        <taxon>Oceanospirillales</taxon>
        <taxon>Alcanivoracaceae</taxon>
        <taxon>Alloalcanivorax</taxon>
    </lineage>
</organism>
<dbReference type="InterPro" id="IPR052542">
    <property type="entry name" value="Cholesterol_Oxidase"/>
</dbReference>
<dbReference type="GO" id="GO:0016995">
    <property type="term" value="F:cholesterol oxidase activity"/>
    <property type="evidence" value="ECO:0007669"/>
    <property type="project" value="UniProtKB-EC"/>
</dbReference>
<evidence type="ECO:0000313" key="21">
    <source>
        <dbReference type="Proteomes" id="UP001107961"/>
    </source>
</evidence>
<evidence type="ECO:0000313" key="20">
    <source>
        <dbReference type="EMBL" id="MCE7508642.1"/>
    </source>
</evidence>
<sequence length="523" mass="58551">METVATLIIGSGFGGSVMACRLAERGERVVVLERGRRWQSRDYPSVSQDNWLWDEDEPEHQNGWLDFRYFGDMSIAMGAGVGGGSLIYANVSLDARPEMFEQGWPEAIRYPQLSRHYHTVGQMMGVQSLPDNQWTPRTRLMHEAAEKLGHGGRFKVVPQAIQFDPEWHAGLDDAYDYRHSKTWTNAHGREQGTCVHCGNCDLGCPVNAKNTLDLNYLARAEQHGADIRPLHHVRWIRALEDGRYEVGVRDLLAGAWRRYRAGRVIVAAGSVGSTELLLRCRDQYRTLPKLSRALGRNWSCNGDFFTPALYSDREIAPTRGPTITSAIDYLDGSDNGARYLVEDGGLPDLLGNLLEHTARHPRLARTRLGAAMLEYGEDSNPFLRMMPWFGQAVDDPGGRFRLGRRWYAPWKKDRLRLKWDYRKAQKAVQALADRHLALTEATGGRGMTPATWKWFKNLVTPHPLGGCGMADDPKQGVVDHTGAVFHYPGLYVVDGAMVPRALGLNPSKTIAALAEYAATRMPG</sequence>
<gene>
    <name evidence="20" type="ORF">LZG35_08330</name>
</gene>
<evidence type="ECO:0000259" key="19">
    <source>
        <dbReference type="PROSITE" id="PS51379"/>
    </source>
</evidence>
<evidence type="ECO:0000256" key="8">
    <source>
        <dbReference type="ARBA" id="ARBA00023004"/>
    </source>
</evidence>
<comment type="caution">
    <text evidence="20">The sequence shown here is derived from an EMBL/GenBank/DDBJ whole genome shotgun (WGS) entry which is preliminary data.</text>
</comment>
<dbReference type="GO" id="GO:0046872">
    <property type="term" value="F:metal ion binding"/>
    <property type="evidence" value="ECO:0007669"/>
    <property type="project" value="UniProtKB-KW"/>
</dbReference>
<dbReference type="KEGG" id="axe:P40_11770"/>
<evidence type="ECO:0000256" key="10">
    <source>
        <dbReference type="ARBA" id="ARBA00023098"/>
    </source>
</evidence>
<dbReference type="PROSITE" id="PS51379">
    <property type="entry name" value="4FE4S_FER_2"/>
    <property type="match status" value="1"/>
</dbReference>
<dbReference type="RefSeq" id="WP_022994220.1">
    <property type="nucleotide sequence ID" value="NZ_CBDDTQ010000005.1"/>
</dbReference>
<evidence type="ECO:0000256" key="17">
    <source>
        <dbReference type="ARBA" id="ARBA00049744"/>
    </source>
</evidence>
<evidence type="ECO:0000256" key="15">
    <source>
        <dbReference type="ARBA" id="ARBA00049645"/>
    </source>
</evidence>
<keyword evidence="7" id="KW-0560">Oxidoreductase</keyword>
<dbReference type="InterPro" id="IPR036188">
    <property type="entry name" value="FAD/NAD-bd_sf"/>
</dbReference>
<keyword evidence="4" id="KW-0285">Flavoprotein</keyword>
<evidence type="ECO:0000256" key="5">
    <source>
        <dbReference type="ARBA" id="ARBA00022723"/>
    </source>
</evidence>
<evidence type="ECO:0000256" key="4">
    <source>
        <dbReference type="ARBA" id="ARBA00022630"/>
    </source>
</evidence>
<evidence type="ECO:0000256" key="6">
    <source>
        <dbReference type="ARBA" id="ARBA00022827"/>
    </source>
</evidence>
<dbReference type="Gene3D" id="3.50.50.60">
    <property type="entry name" value="FAD/NAD(P)-binding domain"/>
    <property type="match status" value="3"/>
</dbReference>
<evidence type="ECO:0000256" key="16">
    <source>
        <dbReference type="ARBA" id="ARBA00049723"/>
    </source>
</evidence>
<dbReference type="Pfam" id="PF00732">
    <property type="entry name" value="GMC_oxred_N"/>
    <property type="match status" value="1"/>
</dbReference>
<comment type="similarity">
    <text evidence="2">Belongs to the GMC oxidoreductase family.</text>
</comment>
<dbReference type="Proteomes" id="UP001107961">
    <property type="component" value="Unassembled WGS sequence"/>
</dbReference>
<dbReference type="EC" id="5.3.3.1" evidence="14"/>
<accession>A0A9Q3W5D7</accession>
<dbReference type="GO" id="GO:0004769">
    <property type="term" value="F:steroid Delta-isomerase activity"/>
    <property type="evidence" value="ECO:0007669"/>
    <property type="project" value="UniProtKB-EC"/>
</dbReference>
<evidence type="ECO:0000256" key="9">
    <source>
        <dbReference type="ARBA" id="ARBA00023014"/>
    </source>
</evidence>
<evidence type="ECO:0000256" key="14">
    <source>
        <dbReference type="ARBA" id="ARBA00038856"/>
    </source>
</evidence>
<keyword evidence="6" id="KW-0274">FAD</keyword>
<keyword evidence="8" id="KW-0408">Iron</keyword>
<dbReference type="Pfam" id="PF05199">
    <property type="entry name" value="GMC_oxred_C"/>
    <property type="match status" value="1"/>
</dbReference>
<keyword evidence="12" id="KW-0753">Steroid metabolism</keyword>
<evidence type="ECO:0000256" key="11">
    <source>
        <dbReference type="ARBA" id="ARBA00023166"/>
    </source>
</evidence>
<comment type="cofactor">
    <cofactor evidence="1">
        <name>FAD</name>
        <dbReference type="ChEBI" id="CHEBI:57692"/>
    </cofactor>
</comment>
<keyword evidence="5" id="KW-0479">Metal-binding</keyword>
<keyword evidence="9" id="KW-0411">Iron-sulfur</keyword>
<dbReference type="EMBL" id="JAJVKT010000008">
    <property type="protein sequence ID" value="MCE7508642.1"/>
    <property type="molecule type" value="Genomic_DNA"/>
</dbReference>
<dbReference type="PANTHER" id="PTHR47470:SF1">
    <property type="entry name" value="FAD-DEPENDENT OXIDOREDUCTASE 2 FAD BINDING DOMAIN-CONTAINING PROTEIN"/>
    <property type="match status" value="1"/>
</dbReference>
<dbReference type="GO" id="GO:0050660">
    <property type="term" value="F:flavin adenine dinucleotide binding"/>
    <property type="evidence" value="ECO:0007669"/>
    <property type="project" value="InterPro"/>
</dbReference>
<dbReference type="GO" id="GO:0008203">
    <property type="term" value="P:cholesterol metabolic process"/>
    <property type="evidence" value="ECO:0007669"/>
    <property type="project" value="UniProtKB-KW"/>
</dbReference>
<dbReference type="InterPro" id="IPR000172">
    <property type="entry name" value="GMC_OxRdtase_N"/>
</dbReference>
<comment type="pathway">
    <text evidence="15">Steroid metabolism; cholesterol degradation.</text>
</comment>
<evidence type="ECO:0000256" key="12">
    <source>
        <dbReference type="ARBA" id="ARBA00023221"/>
    </source>
</evidence>
<name>A0A9Q3W5D7_9GAMM</name>
<dbReference type="PROSITE" id="PS00198">
    <property type="entry name" value="4FE4S_FER_1"/>
    <property type="match status" value="1"/>
</dbReference>
<keyword evidence="3" id="KW-0153">Cholesterol metabolism</keyword>
<dbReference type="PANTHER" id="PTHR47470">
    <property type="entry name" value="CHOLESTEROL OXIDASE"/>
    <property type="match status" value="1"/>
</dbReference>
<keyword evidence="13" id="KW-0413">Isomerase</keyword>
<dbReference type="InterPro" id="IPR017900">
    <property type="entry name" value="4Fe4S_Fe_S_CS"/>
</dbReference>
<reference evidence="20" key="1">
    <citation type="submission" date="2022-01" db="EMBL/GenBank/DDBJ databases">
        <authorList>
            <person name="Karlyshev A.V."/>
            <person name="Jaspars M."/>
        </authorList>
    </citation>
    <scope>NUCLEOTIDE SEQUENCE</scope>
    <source>
        <strain evidence="20">AGSA3-2</strain>
    </source>
</reference>
<evidence type="ECO:0000256" key="3">
    <source>
        <dbReference type="ARBA" id="ARBA00022548"/>
    </source>
</evidence>
<evidence type="ECO:0000256" key="2">
    <source>
        <dbReference type="ARBA" id="ARBA00010790"/>
    </source>
</evidence>
<evidence type="ECO:0000256" key="18">
    <source>
        <dbReference type="ARBA" id="ARBA00049778"/>
    </source>
</evidence>
<dbReference type="InterPro" id="IPR017896">
    <property type="entry name" value="4Fe4S_Fe-S-bd"/>
</dbReference>
<keyword evidence="10" id="KW-0443">Lipid metabolism</keyword>
<dbReference type="Pfam" id="PF13450">
    <property type="entry name" value="NAD_binding_8"/>
    <property type="match status" value="1"/>
</dbReference>
<evidence type="ECO:0000256" key="7">
    <source>
        <dbReference type="ARBA" id="ARBA00023002"/>
    </source>
</evidence>
<evidence type="ECO:0000256" key="13">
    <source>
        <dbReference type="ARBA" id="ARBA00023235"/>
    </source>
</evidence>
<dbReference type="AlphaFoldDB" id="A0A9Q3W5D7"/>
<dbReference type="GeneID" id="94686981"/>
<proteinExistence type="inferred from homology"/>
<dbReference type="SUPFAM" id="SSF51905">
    <property type="entry name" value="FAD/NAD(P)-binding domain"/>
    <property type="match status" value="1"/>
</dbReference>